<dbReference type="Pfam" id="PF13602">
    <property type="entry name" value="ADH_zinc_N_2"/>
    <property type="match status" value="1"/>
</dbReference>
<gene>
    <name evidence="8" type="ORF">BU26DRAFT_503087</name>
</gene>
<feature type="domain" description="Enoyl reductase (ER)" evidence="7">
    <location>
        <begin position="19"/>
        <end position="366"/>
    </location>
</feature>
<comment type="subcellular location">
    <subcellularLocation>
        <location evidence="1">Mitochondrion</location>
    </subcellularLocation>
</comment>
<dbReference type="PANTHER" id="PTHR11695">
    <property type="entry name" value="ALCOHOL DEHYDROGENASE RELATED"/>
    <property type="match status" value="1"/>
</dbReference>
<dbReference type="AlphaFoldDB" id="A0A6A6ISS2"/>
<dbReference type="EMBL" id="ML987192">
    <property type="protein sequence ID" value="KAF2252650.1"/>
    <property type="molecule type" value="Genomic_DNA"/>
</dbReference>
<evidence type="ECO:0000256" key="6">
    <source>
        <dbReference type="SAM" id="MobiDB-lite"/>
    </source>
</evidence>
<dbReference type="InterPro" id="IPR036291">
    <property type="entry name" value="NAD(P)-bd_dom_sf"/>
</dbReference>
<dbReference type="SUPFAM" id="SSF50129">
    <property type="entry name" value="GroES-like"/>
    <property type="match status" value="1"/>
</dbReference>
<dbReference type="Gene3D" id="3.90.180.10">
    <property type="entry name" value="Medium-chain alcohol dehydrogenases, catalytic domain"/>
    <property type="match status" value="1"/>
</dbReference>
<evidence type="ECO:0000313" key="8">
    <source>
        <dbReference type="EMBL" id="KAF2252650.1"/>
    </source>
</evidence>
<feature type="region of interest" description="Disordered" evidence="6">
    <location>
        <begin position="1"/>
        <end position="29"/>
    </location>
</feature>
<dbReference type="InterPro" id="IPR011032">
    <property type="entry name" value="GroES-like_sf"/>
</dbReference>
<evidence type="ECO:0000256" key="4">
    <source>
        <dbReference type="ARBA" id="ARBA00023002"/>
    </source>
</evidence>
<comment type="similarity">
    <text evidence="2">Belongs to the zinc-containing alcohol dehydrogenase family. Quinone oxidoreductase subfamily.</text>
</comment>
<evidence type="ECO:0000259" key="7">
    <source>
        <dbReference type="SMART" id="SM00829"/>
    </source>
</evidence>
<dbReference type="PANTHER" id="PTHR11695:SF647">
    <property type="entry name" value="ENOYL REDUCTASE (ER) DOMAIN-CONTAINING PROTEIN"/>
    <property type="match status" value="1"/>
</dbReference>
<keyword evidence="4" id="KW-0560">Oxidoreductase</keyword>
<dbReference type="Gene3D" id="3.40.50.720">
    <property type="entry name" value="NAD(P)-binding Rossmann-like Domain"/>
    <property type="match status" value="1"/>
</dbReference>
<dbReference type="OrthoDB" id="201656at2759"/>
<evidence type="ECO:0000256" key="2">
    <source>
        <dbReference type="ARBA" id="ARBA00010371"/>
    </source>
</evidence>
<evidence type="ECO:0000313" key="9">
    <source>
        <dbReference type="Proteomes" id="UP000800094"/>
    </source>
</evidence>
<dbReference type="InterPro" id="IPR050700">
    <property type="entry name" value="YIM1/Zinc_Alcohol_DH_Fams"/>
</dbReference>
<sequence length="369" mass="41026">MSSSPLPSSNTSLTYTQPSTPPHLTHSPLANPSPNELLIRVHAAAINPVDIQLWNNVLIGLLAGRKEKGIGRDYVGESLPSAKSCKGSGKLARRYSGWLVGRYATLRMLGWEREGTFAQYLSVNASTDPIARKPACWSYEEAAAVPLVVLTPFACLDWLPPENEHNKKRRVVVTGASGGVGMWCVQLAKKLYNCHVIGICSGRNADFVRRMGADEIIDYTAQNVAQTLLDGRPGGRKYDLYIDCVGGVEMFRYWHDLLHKNGAYITIVGDKTSRTAMGGPFTYLTYPSQILHFLYGYLFGPRYANVILYQKSELLEKTVELAEKGRVEVVVQEVVNGILSEEEYKEAWERVRRLMEEGRVRGKVVVSNG</sequence>
<dbReference type="FunFam" id="3.40.50.720:FF:000147">
    <property type="entry name" value="Reticulon-4-interacting protein 1 homolog, mitochondrial"/>
    <property type="match status" value="1"/>
</dbReference>
<keyword evidence="9" id="KW-1185">Reference proteome</keyword>
<evidence type="ECO:0000256" key="3">
    <source>
        <dbReference type="ARBA" id="ARBA00022946"/>
    </source>
</evidence>
<organism evidence="8 9">
    <name type="scientific">Trematosphaeria pertusa</name>
    <dbReference type="NCBI Taxonomy" id="390896"/>
    <lineage>
        <taxon>Eukaryota</taxon>
        <taxon>Fungi</taxon>
        <taxon>Dikarya</taxon>
        <taxon>Ascomycota</taxon>
        <taxon>Pezizomycotina</taxon>
        <taxon>Dothideomycetes</taxon>
        <taxon>Pleosporomycetidae</taxon>
        <taxon>Pleosporales</taxon>
        <taxon>Massarineae</taxon>
        <taxon>Trematosphaeriaceae</taxon>
        <taxon>Trematosphaeria</taxon>
    </lineage>
</organism>
<accession>A0A6A6ISS2</accession>
<keyword evidence="3" id="KW-0809">Transit peptide</keyword>
<dbReference type="Proteomes" id="UP000800094">
    <property type="component" value="Unassembled WGS sequence"/>
</dbReference>
<reference evidence="8" key="1">
    <citation type="journal article" date="2020" name="Stud. Mycol.">
        <title>101 Dothideomycetes genomes: a test case for predicting lifestyles and emergence of pathogens.</title>
        <authorList>
            <person name="Haridas S."/>
            <person name="Albert R."/>
            <person name="Binder M."/>
            <person name="Bloem J."/>
            <person name="Labutti K."/>
            <person name="Salamov A."/>
            <person name="Andreopoulos B."/>
            <person name="Baker S."/>
            <person name="Barry K."/>
            <person name="Bills G."/>
            <person name="Bluhm B."/>
            <person name="Cannon C."/>
            <person name="Castanera R."/>
            <person name="Culley D."/>
            <person name="Daum C."/>
            <person name="Ezra D."/>
            <person name="Gonzalez J."/>
            <person name="Henrissat B."/>
            <person name="Kuo A."/>
            <person name="Liang C."/>
            <person name="Lipzen A."/>
            <person name="Lutzoni F."/>
            <person name="Magnuson J."/>
            <person name="Mondo S."/>
            <person name="Nolan M."/>
            <person name="Ohm R."/>
            <person name="Pangilinan J."/>
            <person name="Park H.-J."/>
            <person name="Ramirez L."/>
            <person name="Alfaro M."/>
            <person name="Sun H."/>
            <person name="Tritt A."/>
            <person name="Yoshinaga Y."/>
            <person name="Zwiers L.-H."/>
            <person name="Turgeon B."/>
            <person name="Goodwin S."/>
            <person name="Spatafora J."/>
            <person name="Crous P."/>
            <person name="Grigoriev I."/>
        </authorList>
    </citation>
    <scope>NUCLEOTIDE SEQUENCE</scope>
    <source>
        <strain evidence="8">CBS 122368</strain>
    </source>
</reference>
<evidence type="ECO:0000256" key="5">
    <source>
        <dbReference type="ARBA" id="ARBA00023128"/>
    </source>
</evidence>
<dbReference type="GeneID" id="54580009"/>
<dbReference type="RefSeq" id="XP_033687654.1">
    <property type="nucleotide sequence ID" value="XM_033826679.1"/>
</dbReference>
<dbReference type="SUPFAM" id="SSF51735">
    <property type="entry name" value="NAD(P)-binding Rossmann-fold domains"/>
    <property type="match status" value="1"/>
</dbReference>
<dbReference type="GO" id="GO:0016491">
    <property type="term" value="F:oxidoreductase activity"/>
    <property type="evidence" value="ECO:0007669"/>
    <property type="project" value="UniProtKB-KW"/>
</dbReference>
<feature type="compositionally biased region" description="Low complexity" evidence="6">
    <location>
        <begin position="1"/>
        <end position="14"/>
    </location>
</feature>
<name>A0A6A6ISS2_9PLEO</name>
<protein>
    <submittedName>
        <fullName evidence="8">NAD(P)-binding protein</fullName>
    </submittedName>
</protein>
<dbReference type="CDD" id="cd08267">
    <property type="entry name" value="MDR1"/>
    <property type="match status" value="1"/>
</dbReference>
<keyword evidence="5" id="KW-0496">Mitochondrion</keyword>
<proteinExistence type="inferred from homology"/>
<evidence type="ECO:0000256" key="1">
    <source>
        <dbReference type="ARBA" id="ARBA00004173"/>
    </source>
</evidence>
<dbReference type="GO" id="GO:0005739">
    <property type="term" value="C:mitochondrion"/>
    <property type="evidence" value="ECO:0007669"/>
    <property type="project" value="UniProtKB-SubCell"/>
</dbReference>
<dbReference type="SMART" id="SM00829">
    <property type="entry name" value="PKS_ER"/>
    <property type="match status" value="1"/>
</dbReference>
<dbReference type="InterPro" id="IPR020843">
    <property type="entry name" value="ER"/>
</dbReference>